<dbReference type="Proteomes" id="UP000541444">
    <property type="component" value="Unassembled WGS sequence"/>
</dbReference>
<keyword evidence="2" id="KW-1185">Reference proteome</keyword>
<comment type="caution">
    <text evidence="1">The sequence shown here is derived from an EMBL/GenBank/DDBJ whole genome shotgun (WGS) entry which is preliminary data.</text>
</comment>
<reference evidence="1 2" key="1">
    <citation type="journal article" date="2020" name="IScience">
        <title>Genome Sequencing of the Endangered Kingdonia uniflora (Circaeasteraceae, Ranunculales) Reveals Potential Mechanisms of Evolutionary Specialization.</title>
        <authorList>
            <person name="Sun Y."/>
            <person name="Deng T."/>
            <person name="Zhang A."/>
            <person name="Moore M.J."/>
            <person name="Landis J.B."/>
            <person name="Lin N."/>
            <person name="Zhang H."/>
            <person name="Zhang X."/>
            <person name="Huang J."/>
            <person name="Zhang X."/>
            <person name="Sun H."/>
            <person name="Wang H."/>
        </authorList>
    </citation>
    <scope>NUCLEOTIDE SEQUENCE [LARGE SCALE GENOMIC DNA]</scope>
    <source>
        <strain evidence="1">TB1705</strain>
        <tissue evidence="1">Leaf</tissue>
    </source>
</reference>
<dbReference type="OrthoDB" id="1721100at2759"/>
<gene>
    <name evidence="1" type="ORF">GIB67_012096</name>
</gene>
<proteinExistence type="predicted"/>
<protein>
    <submittedName>
        <fullName evidence="1">Uncharacterized protein</fullName>
    </submittedName>
</protein>
<dbReference type="AlphaFoldDB" id="A0A7J7LHY4"/>
<sequence>MVPSYTCEAIDWSMRSKVSKIAIIVLMTRCEYILNKFLVDKNDLAAFLKYPYIIAGEQPLPKVRIDEIVYVLQELARLVIHSETVSALQLHSYLKEGLHKEENHESRAHLLILFPSFCELVISRETRVRELVLVLLRLISANLGLEKVNAG</sequence>
<name>A0A7J7LHY4_9MAGN</name>
<dbReference type="EMBL" id="JACGCM010002271">
    <property type="protein sequence ID" value="KAF6142247.1"/>
    <property type="molecule type" value="Genomic_DNA"/>
</dbReference>
<evidence type="ECO:0000313" key="2">
    <source>
        <dbReference type="Proteomes" id="UP000541444"/>
    </source>
</evidence>
<accession>A0A7J7LHY4</accession>
<dbReference type="PANTHER" id="PTHR34199">
    <property type="entry name" value="NUMOD3 MOTIF FAMILY PROTEIN, EXPRESSED"/>
    <property type="match status" value="1"/>
</dbReference>
<evidence type="ECO:0000313" key="1">
    <source>
        <dbReference type="EMBL" id="KAF6142247.1"/>
    </source>
</evidence>
<organism evidence="1 2">
    <name type="scientific">Kingdonia uniflora</name>
    <dbReference type="NCBI Taxonomy" id="39325"/>
    <lineage>
        <taxon>Eukaryota</taxon>
        <taxon>Viridiplantae</taxon>
        <taxon>Streptophyta</taxon>
        <taxon>Embryophyta</taxon>
        <taxon>Tracheophyta</taxon>
        <taxon>Spermatophyta</taxon>
        <taxon>Magnoliopsida</taxon>
        <taxon>Ranunculales</taxon>
        <taxon>Circaeasteraceae</taxon>
        <taxon>Kingdonia</taxon>
    </lineage>
</organism>
<dbReference type="PANTHER" id="PTHR34199:SF4">
    <property type="entry name" value="ARM REPEAT SUPERFAMILY PROTEIN"/>
    <property type="match status" value="1"/>
</dbReference>